<evidence type="ECO:0000313" key="3">
    <source>
        <dbReference type="Proteomes" id="UP000308671"/>
    </source>
</evidence>
<accession>A0A4S8QRS5</accession>
<sequence length="331" mass="39132">MSSQLFYRVYSPKSAGDLVCGKANQRWHRPSHINLEGEFKNHRNLSNREPTALVSVTTSIIRALKIAFNKHYRDDEKRAGIWIALIEVPDRDKDLYHSAQEIARRCHDQYPVLFKNEYLFEWEIPIKYVVHGISVQTLVDRGLNMKEYREDTWIEDQNRWRKILPPTSNLREKIANTVCDFTSGRKAHVYNSHDQFESHVRLAGMVRAFGAKALDLNLLWEIFSDCCTGRFSSPRNFKQRYNAITKDCHELLLDWWLLGEEFNYDYECHLEYAFHLQETMTAQWDEYTRDGIDIYDDHTRHEELEMLMKIEADAYIVAKFEHIGGFTLLAE</sequence>
<dbReference type="AlphaFoldDB" id="A0A4S8QRS5"/>
<dbReference type="OrthoDB" id="3783227at2759"/>
<organism evidence="2 3">
    <name type="scientific">Botrytis galanthina</name>
    <dbReference type="NCBI Taxonomy" id="278940"/>
    <lineage>
        <taxon>Eukaryota</taxon>
        <taxon>Fungi</taxon>
        <taxon>Dikarya</taxon>
        <taxon>Ascomycota</taxon>
        <taxon>Pezizomycotina</taxon>
        <taxon>Leotiomycetes</taxon>
        <taxon>Helotiales</taxon>
        <taxon>Sclerotiniaceae</taxon>
        <taxon>Botrytis</taxon>
    </lineage>
</organism>
<dbReference type="Proteomes" id="UP000308671">
    <property type="component" value="Unassembled WGS sequence"/>
</dbReference>
<proteinExistence type="predicted"/>
<dbReference type="InterPro" id="IPR056009">
    <property type="entry name" value="DUF7587"/>
</dbReference>
<gene>
    <name evidence="2" type="ORF">BGAL_0291g00020</name>
</gene>
<reference evidence="2 3" key="1">
    <citation type="submission" date="2017-12" db="EMBL/GenBank/DDBJ databases">
        <title>Comparative genomics of Botrytis spp.</title>
        <authorList>
            <person name="Valero-Jimenez C.A."/>
            <person name="Tapia P."/>
            <person name="Veloso J."/>
            <person name="Silva-Moreno E."/>
            <person name="Staats M."/>
            <person name="Valdes J.H."/>
            <person name="Van Kan J.A.L."/>
        </authorList>
    </citation>
    <scope>NUCLEOTIDE SEQUENCE [LARGE SCALE GENOMIC DNA]</scope>
    <source>
        <strain evidence="2 3">MUCL435</strain>
    </source>
</reference>
<feature type="domain" description="DUF7587" evidence="1">
    <location>
        <begin position="3"/>
        <end position="138"/>
    </location>
</feature>
<comment type="caution">
    <text evidence="2">The sequence shown here is derived from an EMBL/GenBank/DDBJ whole genome shotgun (WGS) entry which is preliminary data.</text>
</comment>
<dbReference type="Pfam" id="PF24494">
    <property type="entry name" value="DUF7587"/>
    <property type="match status" value="1"/>
</dbReference>
<evidence type="ECO:0000259" key="1">
    <source>
        <dbReference type="Pfam" id="PF24494"/>
    </source>
</evidence>
<protein>
    <recommendedName>
        <fullName evidence="1">DUF7587 domain-containing protein</fullName>
    </recommendedName>
</protein>
<name>A0A4S8QRS5_9HELO</name>
<keyword evidence="3" id="KW-1185">Reference proteome</keyword>
<dbReference type="EMBL" id="PQXL01000291">
    <property type="protein sequence ID" value="THV47738.1"/>
    <property type="molecule type" value="Genomic_DNA"/>
</dbReference>
<evidence type="ECO:0000313" key="2">
    <source>
        <dbReference type="EMBL" id="THV47738.1"/>
    </source>
</evidence>